<gene>
    <name evidence="3" type="ORF">VITFI_CDS0609</name>
</gene>
<dbReference type="OrthoDB" id="9813502at2"/>
<dbReference type="Pfam" id="PF04233">
    <property type="entry name" value="Phage_Mu_F"/>
    <property type="match status" value="1"/>
</dbReference>
<dbReference type="InterPro" id="IPR006528">
    <property type="entry name" value="Phage_head_morphogenesis_dom"/>
</dbReference>
<feature type="compositionally biased region" description="Pro residues" evidence="1">
    <location>
        <begin position="281"/>
        <end position="293"/>
    </location>
</feature>
<proteinExistence type="predicted"/>
<feature type="domain" description="Phage head morphogenesis" evidence="2">
    <location>
        <begin position="55"/>
        <end position="185"/>
    </location>
</feature>
<dbReference type="NCBIfam" id="TIGR01641">
    <property type="entry name" value="phageSPP1_gp7"/>
    <property type="match status" value="1"/>
</dbReference>
<keyword evidence="4" id="KW-1185">Reference proteome</keyword>
<dbReference type="EMBL" id="CP022423">
    <property type="protein sequence ID" value="ASM76388.1"/>
    <property type="molecule type" value="Genomic_DNA"/>
</dbReference>
<sequence length="577" mass="63344">MPTLALDLTQPPADAVEFFDGKGNRLTWDWRDMLRQDHDLAFAVAKATSEEVLGTIRTQVATAIGQGMTFAEFKRTLKPQLQDLGWWGRQELLDGDTGEVTTVQLGSDRRLRTIYQTNLQTAYMAGRYQRMVGNATDRPYWRYVAIMDGRTRPRHRELHGRVFRWDDPIWKIIYPPNGFGCRCRVVAMTEDEFQGLGIELSNGEGMIVTKTVTMPDGRKVKVTGLKGILPGGGDFFPDVGWDYNPGDYRAAKTRLESVAEEKAAMAKRAKKAARAKVDATPPEPLKPAEPPPFDASTEAGTWHQPAWAGAPAWLRDVVLREQAVSVQRLDKNGAWAFVGRLIDMDGHSPTAARSQSTWRHEFGHILDYRLGQGKGYISSTDPFTSAADRDAAALTAAVVQRAQNMAAYASDAAQIAAAPERALLDACAAMGMTPDDLRRVMQSTPHDISAPATAWPTTLRRDVFIMVDALKARDVERFLRRAVGTTGAASRAAYAIDGALVSLADLVGALTRNAVCSPSMGYPGHSDAYYAGHSHRSATEAFANLTALAGHSAGWWKIVTHLMPNLAALYERTITAR</sequence>
<dbReference type="KEGG" id="vff:VITFI_CDS0609"/>
<feature type="region of interest" description="Disordered" evidence="1">
    <location>
        <begin position="271"/>
        <end position="300"/>
    </location>
</feature>
<evidence type="ECO:0000313" key="3">
    <source>
        <dbReference type="EMBL" id="ASM76388.1"/>
    </source>
</evidence>
<protein>
    <recommendedName>
        <fullName evidence="2">Phage head morphogenesis domain-containing protein</fullName>
    </recommendedName>
</protein>
<organism evidence="3 4">
    <name type="scientific">Vitreoscilla filiformis</name>
    <dbReference type="NCBI Taxonomy" id="63"/>
    <lineage>
        <taxon>Bacteria</taxon>
        <taxon>Pseudomonadati</taxon>
        <taxon>Pseudomonadota</taxon>
        <taxon>Betaproteobacteria</taxon>
        <taxon>Neisseriales</taxon>
        <taxon>Neisseriaceae</taxon>
        <taxon>Vitreoscilla</taxon>
    </lineage>
</organism>
<evidence type="ECO:0000259" key="2">
    <source>
        <dbReference type="Pfam" id="PF04233"/>
    </source>
</evidence>
<reference evidence="3 4" key="1">
    <citation type="submission" date="2017-07" db="EMBL/GenBank/DDBJ databases">
        <title>Complete Genome Sequence of the cosmetic ferment Vitreoscilla filiformis (ATCC15551).</title>
        <authorList>
            <person name="Contreras S."/>
            <person name="Sagory-Zalkind P."/>
            <person name="Blanquart H."/>
            <person name="Iltis A."/>
            <person name="Morand S.C."/>
        </authorList>
    </citation>
    <scope>NUCLEOTIDE SEQUENCE [LARGE SCALE GENOMIC DNA]</scope>
    <source>
        <strain evidence="3 4">ATCC 15551</strain>
    </source>
</reference>
<accession>A0A221KBJ7</accession>
<evidence type="ECO:0000313" key="4">
    <source>
        <dbReference type="Proteomes" id="UP000199729"/>
    </source>
</evidence>
<dbReference type="Proteomes" id="UP000199729">
    <property type="component" value="Chromosome"/>
</dbReference>
<dbReference type="RefSeq" id="WP_089415755.1">
    <property type="nucleotide sequence ID" value="NZ_CP022423.1"/>
</dbReference>
<name>A0A221KBJ7_VITFI</name>
<dbReference type="AlphaFoldDB" id="A0A221KBJ7"/>
<evidence type="ECO:0000256" key="1">
    <source>
        <dbReference type="SAM" id="MobiDB-lite"/>
    </source>
</evidence>